<feature type="domain" description="HD Cas3-type" evidence="4">
    <location>
        <begin position="7"/>
        <end position="206"/>
    </location>
</feature>
<evidence type="ECO:0000313" key="5">
    <source>
        <dbReference type="EMBL" id="HEA87206.1"/>
    </source>
</evidence>
<reference evidence="5" key="1">
    <citation type="journal article" date="2020" name="mSystems">
        <title>Genome- and Community-Level Interaction Insights into Carbon Utilization and Element Cycling Functions of Hydrothermarchaeota in Hydrothermal Sediment.</title>
        <authorList>
            <person name="Zhou Z."/>
            <person name="Liu Y."/>
            <person name="Xu W."/>
            <person name="Pan J."/>
            <person name="Luo Z.H."/>
            <person name="Li M."/>
        </authorList>
    </citation>
    <scope>NUCLEOTIDE SEQUENCE [LARGE SCALE GENOMIC DNA]</scope>
    <source>
        <strain evidence="5">SpSt-265</strain>
        <strain evidence="6">SpSt-465</strain>
    </source>
</reference>
<evidence type="ECO:0000313" key="6">
    <source>
        <dbReference type="EMBL" id="HFJ54124.1"/>
    </source>
</evidence>
<dbReference type="EMBL" id="DSTU01000007">
    <property type="protein sequence ID" value="HFJ54124.1"/>
    <property type="molecule type" value="Genomic_DNA"/>
</dbReference>
<dbReference type="PROSITE" id="PS51643">
    <property type="entry name" value="HD_CAS3"/>
    <property type="match status" value="1"/>
</dbReference>
<evidence type="ECO:0000256" key="2">
    <source>
        <dbReference type="ARBA" id="ARBA00022801"/>
    </source>
</evidence>
<dbReference type="InterPro" id="IPR038257">
    <property type="entry name" value="CRISPR-assoc_Cas3_HD_sf"/>
</dbReference>
<dbReference type="EMBL" id="DSLG01000004">
    <property type="protein sequence ID" value="HEA87206.1"/>
    <property type="molecule type" value="Genomic_DNA"/>
</dbReference>
<dbReference type="Gene3D" id="1.10.3210.30">
    <property type="match status" value="1"/>
</dbReference>
<name>A0A7C1SCX7_UNCW3</name>
<accession>A0A7C1SCX7</accession>
<evidence type="ECO:0000259" key="4">
    <source>
        <dbReference type="PROSITE" id="PS51643"/>
    </source>
</evidence>
<evidence type="ECO:0000256" key="3">
    <source>
        <dbReference type="ARBA" id="ARBA00023118"/>
    </source>
</evidence>
<proteinExistence type="predicted"/>
<dbReference type="GO" id="GO:0004519">
    <property type="term" value="F:endonuclease activity"/>
    <property type="evidence" value="ECO:0007669"/>
    <property type="project" value="UniProtKB-KW"/>
</dbReference>
<dbReference type="GO" id="GO:0016787">
    <property type="term" value="F:hydrolase activity"/>
    <property type="evidence" value="ECO:0007669"/>
    <property type="project" value="UniProtKB-KW"/>
</dbReference>
<dbReference type="GO" id="GO:0046872">
    <property type="term" value="F:metal ion binding"/>
    <property type="evidence" value="ECO:0007669"/>
    <property type="project" value="UniProtKB-KW"/>
</dbReference>
<keyword evidence="5" id="KW-0540">Nuclease</keyword>
<organism evidence="5">
    <name type="scientific">candidate division WOR-3 bacterium</name>
    <dbReference type="NCBI Taxonomy" id="2052148"/>
    <lineage>
        <taxon>Bacteria</taxon>
        <taxon>Bacteria division WOR-3</taxon>
    </lineage>
</organism>
<comment type="caution">
    <text evidence="5">The sequence shown here is derived from an EMBL/GenBank/DDBJ whole genome shotgun (WGS) entry which is preliminary data.</text>
</comment>
<keyword evidence="3" id="KW-0051">Antiviral defense</keyword>
<evidence type="ECO:0000256" key="1">
    <source>
        <dbReference type="ARBA" id="ARBA00022723"/>
    </source>
</evidence>
<dbReference type="AlphaFoldDB" id="A0A7C1SCX7"/>
<keyword evidence="2" id="KW-0378">Hydrolase</keyword>
<dbReference type="GO" id="GO:0051607">
    <property type="term" value="P:defense response to virus"/>
    <property type="evidence" value="ECO:0007669"/>
    <property type="project" value="UniProtKB-KW"/>
</dbReference>
<dbReference type="InterPro" id="IPR006483">
    <property type="entry name" value="CRISPR-assoc_Cas3_HD"/>
</dbReference>
<dbReference type="NCBIfam" id="TIGR01596">
    <property type="entry name" value="cas3_HD"/>
    <property type="match status" value="1"/>
</dbReference>
<keyword evidence="5" id="KW-0255">Endonuclease</keyword>
<sequence>MQAATLYSAFNEEYSEHITACRKKFEILYPVFRMTTVRIFDGVSEAEIETGFRQMVLLHDLGKLTAKWQEMLKMKKGQRLPPHASIGAAAVWISLQSNPLREPLSFAVAIHHTDRGLIGDNIERPEVLAIIDGLVNETGEVKWHQDIVQFPDEFFPNIVRRLDIGTLKDMAQGLRIWARGGGLLVQHRCRLQVALAHHILKLCDISAAQTRSDYQQAVSMEGYGGWLMVKNISDYVDAIEKRLRR</sequence>
<gene>
    <name evidence="5" type="ORF">ENP94_04255</name>
    <name evidence="6" type="ORF">ENS16_05490</name>
</gene>
<keyword evidence="1" id="KW-0479">Metal-binding</keyword>
<protein>
    <submittedName>
        <fullName evidence="5">CRISPR-associated endonuclease Cas3</fullName>
    </submittedName>
</protein>